<accession>A0ABN8AN40</accession>
<proteinExistence type="predicted"/>
<dbReference type="Proteomes" id="UP000839052">
    <property type="component" value="Chromosome"/>
</dbReference>
<keyword evidence="2" id="KW-1185">Reference proteome</keyword>
<sequence>MLTQIVTEFFHNDQTQDVTLKMYLLTVCTLSHDIKAQDKWRNRYEFIGKL</sequence>
<reference evidence="1 2" key="1">
    <citation type="submission" date="2021-10" db="EMBL/GenBank/DDBJ databases">
        <authorList>
            <person name="Koch H."/>
        </authorList>
    </citation>
    <scope>NUCLEOTIDE SEQUENCE [LARGE SCALE GENOMIC DNA]</scope>
    <source>
        <strain evidence="1">6680</strain>
    </source>
</reference>
<evidence type="ECO:0000313" key="1">
    <source>
        <dbReference type="EMBL" id="CAG9933059.1"/>
    </source>
</evidence>
<protein>
    <submittedName>
        <fullName evidence="1">Uncharacterized protein</fullName>
    </submittedName>
</protein>
<evidence type="ECO:0000313" key="2">
    <source>
        <dbReference type="Proteomes" id="UP000839052"/>
    </source>
</evidence>
<dbReference type="EMBL" id="OU912926">
    <property type="protein sequence ID" value="CAG9933059.1"/>
    <property type="molecule type" value="Genomic_DNA"/>
</dbReference>
<name>A0ABN8AN40_9PROT</name>
<organism evidence="1 2">
    <name type="scientific">Candidatus Nitrotoga arctica</name>
    <dbReference type="NCBI Taxonomy" id="453162"/>
    <lineage>
        <taxon>Bacteria</taxon>
        <taxon>Pseudomonadati</taxon>
        <taxon>Pseudomonadota</taxon>
        <taxon>Betaproteobacteria</taxon>
        <taxon>Nitrosomonadales</taxon>
        <taxon>Gallionellaceae</taxon>
        <taxon>Candidatus Nitrotoga</taxon>
    </lineage>
</organism>
<gene>
    <name evidence="1" type="ORF">NTG6680_1810</name>
</gene>